<evidence type="ECO:0000256" key="2">
    <source>
        <dbReference type="ARBA" id="ARBA00023015"/>
    </source>
</evidence>
<evidence type="ECO:0000313" key="8">
    <source>
        <dbReference type="EMBL" id="PWW24971.1"/>
    </source>
</evidence>
<dbReference type="EMBL" id="QGTX01000001">
    <property type="protein sequence ID" value="PWW24971.1"/>
    <property type="molecule type" value="Genomic_DNA"/>
</dbReference>
<dbReference type="PROSITE" id="PS50110">
    <property type="entry name" value="RESPONSE_REGULATORY"/>
    <property type="match status" value="1"/>
</dbReference>
<dbReference type="GO" id="GO:0003677">
    <property type="term" value="F:DNA binding"/>
    <property type="evidence" value="ECO:0007669"/>
    <property type="project" value="UniProtKB-KW"/>
</dbReference>
<dbReference type="InterPro" id="IPR000792">
    <property type="entry name" value="Tscrpt_reg_LuxR_C"/>
</dbReference>
<dbReference type="InterPro" id="IPR058245">
    <property type="entry name" value="NreC/VraR/RcsB-like_REC"/>
</dbReference>
<dbReference type="CDD" id="cd06170">
    <property type="entry name" value="LuxR_C_like"/>
    <property type="match status" value="1"/>
</dbReference>
<dbReference type="SUPFAM" id="SSF46894">
    <property type="entry name" value="C-terminal effector domain of the bipartite response regulators"/>
    <property type="match status" value="1"/>
</dbReference>
<dbReference type="GO" id="GO:0006355">
    <property type="term" value="P:regulation of DNA-templated transcription"/>
    <property type="evidence" value="ECO:0007669"/>
    <property type="project" value="InterPro"/>
</dbReference>
<dbReference type="Pfam" id="PF00196">
    <property type="entry name" value="GerE"/>
    <property type="match status" value="1"/>
</dbReference>
<evidence type="ECO:0000256" key="1">
    <source>
        <dbReference type="ARBA" id="ARBA00022553"/>
    </source>
</evidence>
<feature type="domain" description="Response regulatory" evidence="7">
    <location>
        <begin position="3"/>
        <end position="119"/>
    </location>
</feature>
<dbReference type="SMART" id="SM00421">
    <property type="entry name" value="HTH_LUXR"/>
    <property type="match status" value="1"/>
</dbReference>
<dbReference type="PRINTS" id="PR00038">
    <property type="entry name" value="HTHLUXR"/>
</dbReference>
<dbReference type="SUPFAM" id="SSF52172">
    <property type="entry name" value="CheY-like"/>
    <property type="match status" value="1"/>
</dbReference>
<keyword evidence="3 8" id="KW-0238">DNA-binding</keyword>
<evidence type="ECO:0000313" key="9">
    <source>
        <dbReference type="Proteomes" id="UP000246661"/>
    </source>
</evidence>
<feature type="modified residue" description="4-aspartylphosphate" evidence="5">
    <location>
        <position position="54"/>
    </location>
</feature>
<dbReference type="InterPro" id="IPR011006">
    <property type="entry name" value="CheY-like_superfamily"/>
</dbReference>
<keyword evidence="1 5" id="KW-0597">Phosphoprotein</keyword>
<protein>
    <submittedName>
        <fullName evidence="8">DNA-binding NarL/FixJ family response regulator</fullName>
    </submittedName>
</protein>
<dbReference type="PANTHER" id="PTHR43214:SF24">
    <property type="entry name" value="TRANSCRIPTIONAL REGULATORY PROTEIN NARL-RELATED"/>
    <property type="match status" value="1"/>
</dbReference>
<comment type="caution">
    <text evidence="8">The sequence shown here is derived from an EMBL/GenBank/DDBJ whole genome shotgun (WGS) entry which is preliminary data.</text>
</comment>
<dbReference type="Gene3D" id="3.40.50.2300">
    <property type="match status" value="1"/>
</dbReference>
<dbReference type="PROSITE" id="PS50043">
    <property type="entry name" value="HTH_LUXR_2"/>
    <property type="match status" value="1"/>
</dbReference>
<keyword evidence="9" id="KW-1185">Reference proteome</keyword>
<organism evidence="8 9">
    <name type="scientific">Geodermatophilus normandii</name>
    <dbReference type="NCBI Taxonomy" id="1137989"/>
    <lineage>
        <taxon>Bacteria</taxon>
        <taxon>Bacillati</taxon>
        <taxon>Actinomycetota</taxon>
        <taxon>Actinomycetes</taxon>
        <taxon>Geodermatophilales</taxon>
        <taxon>Geodermatophilaceae</taxon>
        <taxon>Geodermatophilus</taxon>
    </lineage>
</organism>
<dbReference type="Proteomes" id="UP000246661">
    <property type="component" value="Unassembled WGS sequence"/>
</dbReference>
<dbReference type="InterPro" id="IPR039420">
    <property type="entry name" value="WalR-like"/>
</dbReference>
<dbReference type="InterPro" id="IPR001789">
    <property type="entry name" value="Sig_transdc_resp-reg_receiver"/>
</dbReference>
<evidence type="ECO:0000256" key="5">
    <source>
        <dbReference type="PROSITE-ProRule" id="PRU00169"/>
    </source>
</evidence>
<dbReference type="AlphaFoldDB" id="A0A317QQ82"/>
<reference evidence="9" key="1">
    <citation type="submission" date="2018-05" db="EMBL/GenBank/DDBJ databases">
        <authorList>
            <person name="Klenk H.-P."/>
            <person name="Huntemann M."/>
            <person name="Clum A."/>
            <person name="Pillay M."/>
            <person name="Palaniappan K."/>
            <person name="Varghese N."/>
            <person name="Mikhailova N."/>
            <person name="Stamatis D."/>
            <person name="Reddy T."/>
            <person name="Daum C."/>
            <person name="Shapiro N."/>
            <person name="Ivanova N."/>
            <person name="Kyrpides N."/>
            <person name="Woyke T."/>
        </authorList>
    </citation>
    <scope>NUCLEOTIDE SEQUENCE [LARGE SCALE GENOMIC DNA]</scope>
    <source>
        <strain evidence="9">DSM 45417</strain>
    </source>
</reference>
<sequence>MTTVLVVDDHPVFREGLVALVDSLGWARVVAEAADAGEAVTAALAHRPDVVLMDLHLPGGNGIDATARITADLPDTAVLVLTMVENEDAVAAALRAGARGYLVKGSSRAQIARALEAVAEGETVLGRGLGAALARLSPRSDGLAAFPQLTEREREVLGLLATGASNGEIAGRLYLSEKTVRNVVSAVFAKLEVGSRAEAVARARDAGLGGAAPGLGT</sequence>
<name>A0A317QQ82_9ACTN</name>
<keyword evidence="4" id="KW-0804">Transcription</keyword>
<keyword evidence="2" id="KW-0805">Transcription regulation</keyword>
<gene>
    <name evidence="8" type="ORF">JD79_04165</name>
</gene>
<evidence type="ECO:0000259" key="6">
    <source>
        <dbReference type="PROSITE" id="PS50043"/>
    </source>
</evidence>
<dbReference type="PANTHER" id="PTHR43214">
    <property type="entry name" value="TWO-COMPONENT RESPONSE REGULATOR"/>
    <property type="match status" value="1"/>
</dbReference>
<dbReference type="OrthoDB" id="9808843at2"/>
<dbReference type="PROSITE" id="PS00622">
    <property type="entry name" value="HTH_LUXR_1"/>
    <property type="match status" value="1"/>
</dbReference>
<accession>A0A317QQ82</accession>
<evidence type="ECO:0000259" key="7">
    <source>
        <dbReference type="PROSITE" id="PS50110"/>
    </source>
</evidence>
<dbReference type="RefSeq" id="WP_110007924.1">
    <property type="nucleotide sequence ID" value="NZ_QGTX01000001.1"/>
</dbReference>
<dbReference type="Pfam" id="PF00072">
    <property type="entry name" value="Response_reg"/>
    <property type="match status" value="1"/>
</dbReference>
<proteinExistence type="predicted"/>
<dbReference type="SMART" id="SM00448">
    <property type="entry name" value="REC"/>
    <property type="match status" value="1"/>
</dbReference>
<dbReference type="GO" id="GO:0000160">
    <property type="term" value="P:phosphorelay signal transduction system"/>
    <property type="evidence" value="ECO:0007669"/>
    <property type="project" value="InterPro"/>
</dbReference>
<dbReference type="CDD" id="cd17535">
    <property type="entry name" value="REC_NarL-like"/>
    <property type="match status" value="1"/>
</dbReference>
<evidence type="ECO:0000256" key="3">
    <source>
        <dbReference type="ARBA" id="ARBA00023125"/>
    </source>
</evidence>
<evidence type="ECO:0000256" key="4">
    <source>
        <dbReference type="ARBA" id="ARBA00023163"/>
    </source>
</evidence>
<dbReference type="InterPro" id="IPR016032">
    <property type="entry name" value="Sig_transdc_resp-reg_C-effctor"/>
</dbReference>
<feature type="domain" description="HTH luxR-type" evidence="6">
    <location>
        <begin position="142"/>
        <end position="207"/>
    </location>
</feature>